<organism evidence="1">
    <name type="scientific">bioreactor metagenome</name>
    <dbReference type="NCBI Taxonomy" id="1076179"/>
    <lineage>
        <taxon>unclassified sequences</taxon>
        <taxon>metagenomes</taxon>
        <taxon>ecological metagenomes</taxon>
    </lineage>
</organism>
<dbReference type="AlphaFoldDB" id="A0A645CKH6"/>
<accession>A0A645CKH6</accession>
<evidence type="ECO:0000313" key="1">
    <source>
        <dbReference type="EMBL" id="MPM77461.1"/>
    </source>
</evidence>
<protein>
    <submittedName>
        <fullName evidence="1">Uncharacterized protein</fullName>
    </submittedName>
</protein>
<comment type="caution">
    <text evidence="1">The sequence shown here is derived from an EMBL/GenBank/DDBJ whole genome shotgun (WGS) entry which is preliminary data.</text>
</comment>
<gene>
    <name evidence="1" type="ORF">SDC9_124464</name>
</gene>
<name>A0A645CKH6_9ZZZZ</name>
<reference evidence="1" key="1">
    <citation type="submission" date="2019-08" db="EMBL/GenBank/DDBJ databases">
        <authorList>
            <person name="Kucharzyk K."/>
            <person name="Murdoch R.W."/>
            <person name="Higgins S."/>
            <person name="Loffler F."/>
        </authorList>
    </citation>
    <scope>NUCLEOTIDE SEQUENCE</scope>
</reference>
<sequence>MNRLVLSDGLAELHAVLGVLHGLVERKLQRAHHHHRARTGAKGLQRLAQVWERVVEKVEYRCAIQTNVIGRHRGNIAIGQHLTAFGEQIDQRKPSVAKLQQQMTAVPRPFHVVKGALQRARAALFLQRQRRLRARLVHGDGSRGVHTARCGSEYQPRNGGFGQRQRHLVIAHQVEHRVGIAPARIDAAFRFRLEQIAEAQFIDLLPQRFVELPLFHCFDALFVHLVGKQFGGCIVYEVVAHLSPIPLAIIPRRISRVPPLSENDGVASVRKFITVSRSDPVPMCSSNNSCAM</sequence>
<proteinExistence type="predicted"/>
<dbReference type="EMBL" id="VSSQ01027953">
    <property type="protein sequence ID" value="MPM77461.1"/>
    <property type="molecule type" value="Genomic_DNA"/>
</dbReference>